<dbReference type="Gene3D" id="1.10.555.10">
    <property type="entry name" value="Rho GTPase activation protein"/>
    <property type="match status" value="1"/>
</dbReference>
<evidence type="ECO:0000256" key="4">
    <source>
        <dbReference type="ARBA" id="ARBA00022468"/>
    </source>
</evidence>
<dbReference type="GO" id="GO:0007165">
    <property type="term" value="P:signal transduction"/>
    <property type="evidence" value="ECO:0007669"/>
    <property type="project" value="InterPro"/>
</dbReference>
<evidence type="ECO:0000256" key="8">
    <source>
        <dbReference type="ARBA" id="ARBA00023273"/>
    </source>
</evidence>
<evidence type="ECO:0000256" key="9">
    <source>
        <dbReference type="ARBA" id="ARBA00034106"/>
    </source>
</evidence>
<evidence type="ECO:0000256" key="13">
    <source>
        <dbReference type="ARBA" id="ARBA00074989"/>
    </source>
</evidence>
<feature type="domain" description="Rho-GAP" evidence="16">
    <location>
        <begin position="244"/>
        <end position="434"/>
    </location>
</feature>
<dbReference type="FunFam" id="1.10.555.10:FF:000001">
    <property type="entry name" value="Rho GTPase activating protein 44"/>
    <property type="match status" value="1"/>
</dbReference>
<comment type="subcellular location">
    <subcellularLocation>
        <location evidence="2">Cell projection</location>
        <location evidence="2">Dendrite</location>
    </subcellularLocation>
    <subcellularLocation>
        <location evidence="3">Cell projection</location>
        <location evidence="3">Dendritic spine</location>
    </subcellularLocation>
    <subcellularLocation>
        <location evidence="9">Presynapse</location>
    </subcellularLocation>
    <subcellularLocation>
        <location evidence="1">Recycling endosome</location>
    </subcellularLocation>
</comment>
<dbReference type="GO" id="GO:0098886">
    <property type="term" value="P:modification of dendritic spine"/>
    <property type="evidence" value="ECO:0007669"/>
    <property type="project" value="TreeGrafter"/>
</dbReference>
<evidence type="ECO:0000256" key="10">
    <source>
        <dbReference type="ARBA" id="ARBA00059236"/>
    </source>
</evidence>
<dbReference type="Pfam" id="PF03114">
    <property type="entry name" value="BAR"/>
    <property type="match status" value="1"/>
</dbReference>
<dbReference type="SUPFAM" id="SSF103657">
    <property type="entry name" value="BAR/IMD domain-like"/>
    <property type="match status" value="1"/>
</dbReference>
<reference evidence="18" key="2">
    <citation type="submission" date="2025-08" db="UniProtKB">
        <authorList>
            <consortium name="Ensembl"/>
        </authorList>
    </citation>
    <scope>IDENTIFICATION</scope>
</reference>
<evidence type="ECO:0000313" key="19">
    <source>
        <dbReference type="Proteomes" id="UP000694558"/>
    </source>
</evidence>
<dbReference type="GeneTree" id="ENSGT00940000157296"/>
<dbReference type="GO" id="GO:0005096">
    <property type="term" value="F:GTPase activator activity"/>
    <property type="evidence" value="ECO:0007669"/>
    <property type="project" value="UniProtKB-KW"/>
</dbReference>
<evidence type="ECO:0000256" key="15">
    <source>
        <dbReference type="SAM" id="MobiDB-lite"/>
    </source>
</evidence>
<keyword evidence="4" id="KW-0343">GTPase activation</keyword>
<dbReference type="InterPro" id="IPR000198">
    <property type="entry name" value="RhoGAP_dom"/>
</dbReference>
<accession>A0A8D3ACG6</accession>
<name>A0A8D3ACG6_SCOMX</name>
<dbReference type="InterPro" id="IPR004148">
    <property type="entry name" value="BAR_dom"/>
</dbReference>
<feature type="compositionally biased region" description="Polar residues" evidence="15">
    <location>
        <begin position="509"/>
        <end position="518"/>
    </location>
</feature>
<dbReference type="Gene3D" id="1.20.1270.60">
    <property type="entry name" value="Arfaptin homology (AH) domain/BAR domain"/>
    <property type="match status" value="1"/>
</dbReference>
<organism evidence="18 19">
    <name type="scientific">Scophthalmus maximus</name>
    <name type="common">Turbot</name>
    <name type="synonym">Psetta maxima</name>
    <dbReference type="NCBI Taxonomy" id="52904"/>
    <lineage>
        <taxon>Eukaryota</taxon>
        <taxon>Metazoa</taxon>
        <taxon>Chordata</taxon>
        <taxon>Craniata</taxon>
        <taxon>Vertebrata</taxon>
        <taxon>Euteleostomi</taxon>
        <taxon>Actinopterygii</taxon>
        <taxon>Neopterygii</taxon>
        <taxon>Teleostei</taxon>
        <taxon>Neoteleostei</taxon>
        <taxon>Acanthomorphata</taxon>
        <taxon>Carangaria</taxon>
        <taxon>Pleuronectiformes</taxon>
        <taxon>Pleuronectoidei</taxon>
        <taxon>Scophthalmidae</taxon>
        <taxon>Scophthalmus</taxon>
    </lineage>
</organism>
<keyword evidence="5" id="KW-0597">Phosphoprotein</keyword>
<dbReference type="InterPro" id="IPR047165">
    <property type="entry name" value="RHG17/44/SH3BP1-like"/>
</dbReference>
<feature type="compositionally biased region" description="Pro residues" evidence="15">
    <location>
        <begin position="656"/>
        <end position="665"/>
    </location>
</feature>
<comment type="subunit">
    <text evidence="11">Interacts with BST2 (via cytoplasmic domain). Interacts (probably via PDZ-binding motif) with SHANK3 (via PDZ domain); the interaction takes place in dendritic spines and promotes GRIA1 exocytosis.</text>
</comment>
<feature type="region of interest" description="Disordered" evidence="15">
    <location>
        <begin position="453"/>
        <end position="479"/>
    </location>
</feature>
<dbReference type="InterPro" id="IPR008936">
    <property type="entry name" value="Rho_GTPase_activation_prot"/>
</dbReference>
<evidence type="ECO:0000259" key="17">
    <source>
        <dbReference type="PROSITE" id="PS51021"/>
    </source>
</evidence>
<evidence type="ECO:0000256" key="1">
    <source>
        <dbReference type="ARBA" id="ARBA00004172"/>
    </source>
</evidence>
<dbReference type="FunFam" id="1.20.1270.60:FF:000018">
    <property type="entry name" value="Rho GTPase activating protein 44"/>
    <property type="match status" value="1"/>
</dbReference>
<feature type="region of interest" description="Disordered" evidence="15">
    <location>
        <begin position="509"/>
        <end position="718"/>
    </location>
</feature>
<keyword evidence="7" id="KW-0770">Synapse</keyword>
<dbReference type="InterPro" id="IPR027267">
    <property type="entry name" value="AH/BAR_dom_sf"/>
</dbReference>
<dbReference type="PANTHER" id="PTHR14130:SF13">
    <property type="entry name" value="RHO GTPASE-ACTIVATING PROTEIN 44"/>
    <property type="match status" value="1"/>
</dbReference>
<dbReference type="GO" id="GO:0031256">
    <property type="term" value="C:leading edge membrane"/>
    <property type="evidence" value="ECO:0007669"/>
    <property type="project" value="TreeGrafter"/>
</dbReference>
<dbReference type="GO" id="GO:0014069">
    <property type="term" value="C:postsynaptic density"/>
    <property type="evidence" value="ECO:0007669"/>
    <property type="project" value="TreeGrafter"/>
</dbReference>
<dbReference type="GO" id="GO:0098887">
    <property type="term" value="P:neurotransmitter receptor transport, endosome to postsynaptic membrane"/>
    <property type="evidence" value="ECO:0007669"/>
    <property type="project" value="TreeGrafter"/>
</dbReference>
<dbReference type="GO" id="GO:0055037">
    <property type="term" value="C:recycling endosome"/>
    <property type="evidence" value="ECO:0007669"/>
    <property type="project" value="UniProtKB-SubCell"/>
</dbReference>
<dbReference type="PROSITE" id="PS51021">
    <property type="entry name" value="BAR"/>
    <property type="match status" value="1"/>
</dbReference>
<evidence type="ECO:0000256" key="11">
    <source>
        <dbReference type="ARBA" id="ARBA00063387"/>
    </source>
</evidence>
<evidence type="ECO:0000256" key="5">
    <source>
        <dbReference type="ARBA" id="ARBA00022553"/>
    </source>
</evidence>
<dbReference type="GO" id="GO:0043197">
    <property type="term" value="C:dendritic spine"/>
    <property type="evidence" value="ECO:0007669"/>
    <property type="project" value="UniProtKB-SubCell"/>
</dbReference>
<dbReference type="SMART" id="SM00324">
    <property type="entry name" value="RhoGAP"/>
    <property type="match status" value="1"/>
</dbReference>
<evidence type="ECO:0000256" key="7">
    <source>
        <dbReference type="ARBA" id="ARBA00023018"/>
    </source>
</evidence>
<keyword evidence="8" id="KW-0966">Cell projection</keyword>
<reference evidence="18" key="1">
    <citation type="submission" date="2023-05" db="EMBL/GenBank/DDBJ databases">
        <title>High-quality long-read genome of Scophthalmus maximus.</title>
        <authorList>
            <person name="Lien S."/>
            <person name="Martinez P."/>
        </authorList>
    </citation>
    <scope>NUCLEOTIDE SEQUENCE [LARGE SCALE GENOMIC DNA]</scope>
</reference>
<dbReference type="GO" id="GO:0032956">
    <property type="term" value="P:regulation of actin cytoskeleton organization"/>
    <property type="evidence" value="ECO:0007669"/>
    <property type="project" value="TreeGrafter"/>
</dbReference>
<evidence type="ECO:0000256" key="14">
    <source>
        <dbReference type="ARBA" id="ARBA00076927"/>
    </source>
</evidence>
<gene>
    <name evidence="18" type="primary">LOC118287610</name>
</gene>
<feature type="compositionally biased region" description="Basic and acidic residues" evidence="15">
    <location>
        <begin position="468"/>
        <end position="478"/>
    </location>
</feature>
<dbReference type="SMART" id="SM00721">
    <property type="entry name" value="BAR"/>
    <property type="match status" value="1"/>
</dbReference>
<dbReference type="Ensembl" id="ENSSMAT00000016253.2">
    <property type="protein sequence ID" value="ENSSMAP00000016055.2"/>
    <property type="gene ID" value="ENSSMAG00000009817.2"/>
</dbReference>
<dbReference type="GO" id="GO:0061001">
    <property type="term" value="P:regulation of dendritic spine morphogenesis"/>
    <property type="evidence" value="ECO:0007669"/>
    <property type="project" value="TreeGrafter"/>
</dbReference>
<dbReference type="PROSITE" id="PS50238">
    <property type="entry name" value="RHOGAP"/>
    <property type="match status" value="1"/>
</dbReference>
<comment type="function">
    <text evidence="10">GTPase-activating protein (GAP) that stimulates the GTPase activity of Rho-type GTPases. Thereby, controls Rho-type GTPases cycling between their active GTP-bound and inactive GDP-bound states. Acts as a GAP at least for CDC42 and RAC1. In neurons, is involved in dendritic spine formation and synaptic plasticity in a specific RAC1-GAP activity. Limits the initiation of exploratory dendritic filopodia. Recruited to actin-patches that seed filopodia, binds specifically to plasma membrane sections that are deformed inward by acto-myosin mediated contractile forces. Acts through GAP activity on RAC1 to reduce actin polymerization necessary for filopodia formation. In association with SHANK3, promotes GRIA1 exocytosis from recycling endosomes and spine morphological changes associated to long-term potentiation.</text>
</comment>
<dbReference type="PANTHER" id="PTHR14130">
    <property type="entry name" value="3BP-1 RELATED RHOGAP"/>
    <property type="match status" value="1"/>
</dbReference>
<evidence type="ECO:0000259" key="16">
    <source>
        <dbReference type="PROSITE" id="PS50238"/>
    </source>
</evidence>
<evidence type="ECO:0000256" key="3">
    <source>
        <dbReference type="ARBA" id="ARBA00004552"/>
    </source>
</evidence>
<dbReference type="Proteomes" id="UP000694558">
    <property type="component" value="Chromosome 18"/>
</dbReference>
<evidence type="ECO:0000256" key="2">
    <source>
        <dbReference type="ARBA" id="ARBA00004279"/>
    </source>
</evidence>
<evidence type="ECO:0000313" key="18">
    <source>
        <dbReference type="Ensembl" id="ENSSMAP00000016055.2"/>
    </source>
</evidence>
<evidence type="ECO:0000256" key="12">
    <source>
        <dbReference type="ARBA" id="ARBA00070278"/>
    </source>
</evidence>
<feature type="compositionally biased region" description="Polar residues" evidence="15">
    <location>
        <begin position="580"/>
        <end position="589"/>
    </location>
</feature>
<keyword evidence="6" id="KW-0967">Endosome</keyword>
<dbReference type="Pfam" id="PF00620">
    <property type="entry name" value="RhoGAP"/>
    <property type="match status" value="1"/>
</dbReference>
<sequence length="718" mass="78851">MKKQFNRMRQLANQTVGSVERRKRLELVKQVSHSTHKKLTACLQGQQGVDVDKKSKKLPLTTLAQCLVEGAAVLGDESLLGKMLKLCGETQDRLAQELVMFELTVERDVVEPLYDLAEVEIPNIQKQRKHLAKLVLDMDSARTRFYQSTKSSGLSSNLQPAGAKADHLREEMEEAANRMEICRDQLSADMYSFVAKELDYASYFQTLIEVQAEYHRKSLELLQSVLPQIKAHQETWVEKPCYGKPLEEHLALSGRDIAFPIEACVTMLLECGMQEEGLFRIAPSASKLKKLKASLDCGVLDVQEYSADPHAIAGALKSYLRELPEPLMSFELYNDWIQASNIQDQDKRLQALLSACEKLPPANNNNFKYLIKFLSKLTEDQDLNKMTPGNIAIVLGPNLLWTHNEGNITEMMTTVSLQIVGIIEPIIQHADWFFPGEIEFNVTGNYGSPVHTNHNANYSSMPSPDIDPMDRRQCDQSRRPLSVATDNMMLEFYKKDGMGVRVMDTTWVSRRGSSSARKTSSTPPSVHPPVPPTDALAPEQPGEFAISPSPTPPPTSSDRSGAVSKKLAPIPPKVPYCQSGAMSDQSTGQPSPVSLSPTPPSTPSPYGFSYPQGYATIGSPVQSQMATTPCLSSPPSLAGTLTKARPTPKPPRQRPNLPPPQPPSTPGSSPQPLENSPGLLDGLSPGESMSTVGSGLNAPPCRLLSLSHLQRYEATGSV</sequence>
<feature type="compositionally biased region" description="Polar residues" evidence="15">
    <location>
        <begin position="619"/>
        <end position="635"/>
    </location>
</feature>
<protein>
    <recommendedName>
        <fullName evidence="12">Rho GTPase-activating protein 44</fullName>
    </recommendedName>
    <alternativeName>
        <fullName evidence="13">Rho-type GTPase-activating protein RICH2</fullName>
    </alternativeName>
    <alternativeName>
        <fullName evidence="14">RhoGAP interacting with CIP4 homologs protein 2</fullName>
    </alternativeName>
</protein>
<feature type="compositionally biased region" description="Polar residues" evidence="15">
    <location>
        <begin position="453"/>
        <end position="462"/>
    </location>
</feature>
<dbReference type="AlphaFoldDB" id="A0A8D3ACG6"/>
<dbReference type="GO" id="GO:0035021">
    <property type="term" value="P:negative regulation of Rac protein signal transduction"/>
    <property type="evidence" value="ECO:0007669"/>
    <property type="project" value="TreeGrafter"/>
</dbReference>
<dbReference type="SUPFAM" id="SSF48350">
    <property type="entry name" value="GTPase activation domain, GAP"/>
    <property type="match status" value="1"/>
</dbReference>
<evidence type="ECO:0000256" key="6">
    <source>
        <dbReference type="ARBA" id="ARBA00022753"/>
    </source>
</evidence>
<dbReference type="GO" id="GO:0048786">
    <property type="term" value="C:presynaptic active zone"/>
    <property type="evidence" value="ECO:0007669"/>
    <property type="project" value="TreeGrafter"/>
</dbReference>
<proteinExistence type="predicted"/>
<feature type="domain" description="BAR" evidence="17">
    <location>
        <begin position="1"/>
        <end position="238"/>
    </location>
</feature>